<evidence type="ECO:0008006" key="3">
    <source>
        <dbReference type="Google" id="ProtNLM"/>
    </source>
</evidence>
<sequence>MVTWNLGEIKLWIVPMLDPLFRKNQNGFRRGQSTTAQIPFIRRMLEERKKFNKSVAICFVNFRKAFDSSSRNILFEVLALSGIPPRIVEAIRVLYANTNVTVISPD</sequence>
<evidence type="ECO:0000313" key="1">
    <source>
        <dbReference type="EMBL" id="CAI9734337.1"/>
    </source>
</evidence>
<gene>
    <name evidence="1" type="ORF">OCTVUL_1B028317</name>
</gene>
<proteinExistence type="predicted"/>
<dbReference type="EMBL" id="OX597829">
    <property type="protein sequence ID" value="CAI9734337.1"/>
    <property type="molecule type" value="Genomic_DNA"/>
</dbReference>
<dbReference type="PANTHER" id="PTHR47027:SF20">
    <property type="entry name" value="REVERSE TRANSCRIPTASE-LIKE PROTEIN WITH RNA-DIRECTED DNA POLYMERASE DOMAIN"/>
    <property type="match status" value="1"/>
</dbReference>
<dbReference type="AlphaFoldDB" id="A0AA36BIJ5"/>
<accession>A0AA36BIJ5</accession>
<dbReference type="Proteomes" id="UP001162480">
    <property type="component" value="Chromosome 16"/>
</dbReference>
<reference evidence="1" key="1">
    <citation type="submission" date="2023-08" db="EMBL/GenBank/DDBJ databases">
        <authorList>
            <person name="Alioto T."/>
            <person name="Alioto T."/>
            <person name="Gomez Garrido J."/>
        </authorList>
    </citation>
    <scope>NUCLEOTIDE SEQUENCE</scope>
</reference>
<organism evidence="1 2">
    <name type="scientific">Octopus vulgaris</name>
    <name type="common">Common octopus</name>
    <dbReference type="NCBI Taxonomy" id="6645"/>
    <lineage>
        <taxon>Eukaryota</taxon>
        <taxon>Metazoa</taxon>
        <taxon>Spiralia</taxon>
        <taxon>Lophotrochozoa</taxon>
        <taxon>Mollusca</taxon>
        <taxon>Cephalopoda</taxon>
        <taxon>Coleoidea</taxon>
        <taxon>Octopodiformes</taxon>
        <taxon>Octopoda</taxon>
        <taxon>Incirrata</taxon>
        <taxon>Octopodidae</taxon>
        <taxon>Octopus</taxon>
    </lineage>
</organism>
<dbReference type="PANTHER" id="PTHR47027">
    <property type="entry name" value="REVERSE TRANSCRIPTASE DOMAIN-CONTAINING PROTEIN"/>
    <property type="match status" value="1"/>
</dbReference>
<name>A0AA36BIJ5_OCTVU</name>
<evidence type="ECO:0000313" key="2">
    <source>
        <dbReference type="Proteomes" id="UP001162480"/>
    </source>
</evidence>
<keyword evidence="2" id="KW-1185">Reference proteome</keyword>
<protein>
    <recommendedName>
        <fullName evidence="3">Reverse transcriptase domain-containing protein</fullName>
    </recommendedName>
</protein>